<dbReference type="EMBL" id="NESQ01000191">
    <property type="protein sequence ID" value="PUU76346.1"/>
    <property type="molecule type" value="Genomic_DNA"/>
</dbReference>
<dbReference type="Proteomes" id="UP000244722">
    <property type="component" value="Unassembled WGS sequence"/>
</dbReference>
<evidence type="ECO:0000313" key="2">
    <source>
        <dbReference type="EMBL" id="PUU76346.1"/>
    </source>
</evidence>
<evidence type="ECO:0000256" key="1">
    <source>
        <dbReference type="SAM" id="MobiDB-lite"/>
    </source>
</evidence>
<reference evidence="2 3" key="1">
    <citation type="submission" date="2017-04" db="EMBL/GenBank/DDBJ databases">
        <title>Draft genome sequence of Tuber borchii Vittad., a whitish edible truffle.</title>
        <authorList>
            <consortium name="DOE Joint Genome Institute"/>
            <person name="Murat C."/>
            <person name="Kuo A."/>
            <person name="Barry K.W."/>
            <person name="Clum A."/>
            <person name="Dockter R.B."/>
            <person name="Fauchery L."/>
            <person name="Iotti M."/>
            <person name="Kohler A."/>
            <person name="Labutti K."/>
            <person name="Lindquist E.A."/>
            <person name="Lipzen A."/>
            <person name="Ohm R.A."/>
            <person name="Wang M."/>
            <person name="Grigoriev I.V."/>
            <person name="Zambonelli A."/>
            <person name="Martin F.M."/>
        </authorList>
    </citation>
    <scope>NUCLEOTIDE SEQUENCE [LARGE SCALE GENOMIC DNA]</scope>
    <source>
        <strain evidence="2 3">Tbo3840</strain>
    </source>
</reference>
<feature type="compositionally biased region" description="Pro residues" evidence="1">
    <location>
        <begin position="67"/>
        <end position="82"/>
    </location>
</feature>
<feature type="compositionally biased region" description="Basic and acidic residues" evidence="1">
    <location>
        <begin position="84"/>
        <end position="99"/>
    </location>
</feature>
<feature type="region of interest" description="Disordered" evidence="1">
    <location>
        <begin position="1"/>
        <end position="23"/>
    </location>
</feature>
<sequence length="290" mass="32349">MSASKSLPNRRSRPVSGVYIPLSPRFSSARSSVHYANELLEDMLEAGERNQGAAAARTSGKKALSRPGPPPKRGLPPPPLYPHDPLHEQPRKSAEETPNHRHSLACPIGVSYLQLESELSRSASEREVIWRKRKSREEWVKARKERDIQQARMMREKRLEGKLCDNGERNSESWREKTITPPSTPPLPQNSRPATLTPTPTPSPTSTTPIPTPPGNSLKEGTCSTISALSASAKEMELEERVLALERKNKMLEQTIMAVIRTGIGPSRRGSFLLQAKSLEEFLRELNLDE</sequence>
<dbReference type="OrthoDB" id="5381348at2759"/>
<keyword evidence="3" id="KW-1185">Reference proteome</keyword>
<feature type="region of interest" description="Disordered" evidence="1">
    <location>
        <begin position="47"/>
        <end position="103"/>
    </location>
</feature>
<proteinExistence type="predicted"/>
<comment type="caution">
    <text evidence="2">The sequence shown here is derived from an EMBL/GenBank/DDBJ whole genome shotgun (WGS) entry which is preliminary data.</text>
</comment>
<organism evidence="2 3">
    <name type="scientific">Tuber borchii</name>
    <name type="common">White truffle</name>
    <dbReference type="NCBI Taxonomy" id="42251"/>
    <lineage>
        <taxon>Eukaryota</taxon>
        <taxon>Fungi</taxon>
        <taxon>Dikarya</taxon>
        <taxon>Ascomycota</taxon>
        <taxon>Pezizomycotina</taxon>
        <taxon>Pezizomycetes</taxon>
        <taxon>Pezizales</taxon>
        <taxon>Tuberaceae</taxon>
        <taxon>Tuber</taxon>
    </lineage>
</organism>
<gene>
    <name evidence="2" type="ORF">B9Z19DRAFT_257406</name>
</gene>
<accession>A0A2T6ZLL1</accession>
<feature type="compositionally biased region" description="Basic and acidic residues" evidence="1">
    <location>
        <begin position="158"/>
        <end position="178"/>
    </location>
</feature>
<feature type="region of interest" description="Disordered" evidence="1">
    <location>
        <begin position="158"/>
        <end position="220"/>
    </location>
</feature>
<protein>
    <submittedName>
        <fullName evidence="2">Uncharacterized protein</fullName>
    </submittedName>
</protein>
<dbReference type="AlphaFoldDB" id="A0A2T6ZLL1"/>
<name>A0A2T6ZLL1_TUBBO</name>
<evidence type="ECO:0000313" key="3">
    <source>
        <dbReference type="Proteomes" id="UP000244722"/>
    </source>
</evidence>